<reference evidence="11" key="1">
    <citation type="submission" date="2025-08" db="UniProtKB">
        <authorList>
            <consortium name="RefSeq"/>
        </authorList>
    </citation>
    <scope>IDENTIFICATION</scope>
    <source>
        <tissue evidence="11">Seedling</tissue>
    </source>
</reference>
<keyword evidence="5" id="KW-0256">Endoplasmic reticulum</keyword>
<dbReference type="PANTHER" id="PTHR32219">
    <property type="entry name" value="RNA-BINDING PROTEIN YLMH-RELATED"/>
    <property type="match status" value="1"/>
</dbReference>
<comment type="similarity">
    <text evidence="9">Belongs to the plant Proton pump-interactor protein family.</text>
</comment>
<dbReference type="GO" id="GO:0005886">
    <property type="term" value="C:plasma membrane"/>
    <property type="evidence" value="ECO:0007669"/>
    <property type="project" value="UniProtKB-SubCell"/>
</dbReference>
<proteinExistence type="inferred from homology"/>
<comment type="subcellular location">
    <subcellularLocation>
        <location evidence="1">Cell membrane</location>
        <topology evidence="1">Single-pass membrane protein</topology>
    </subcellularLocation>
    <subcellularLocation>
        <location evidence="2">Endoplasmic reticulum membrane</location>
        <topology evidence="2">Single-pass membrane protein</topology>
    </subcellularLocation>
</comment>
<keyword evidence="7" id="KW-0175">Coiled coil</keyword>
<sequence length="289" mass="34212">MEDAEAYNNLTLTSQGDDSIIQLRIEETKKLIQKLSQEKFEITTKMKEKTFDRNHICNRLERLSYHEEGIRETMSRLRKELDILEMCEDKLHFANNAYQVKPMSASFSNQQLDNHKAHYRMLHGTDSIAKEKQLLREVRAGQDSPEDETSLSMQQIKYATWWWHRSLRYEKDQKKAKDGLREIKQHEWCRDRAIANATVKGQIWNSLGSKKALRDQIEVLRTDLEESRKRHLEIRANITSVKKELKGVDREFNFLKKQIVDIDRKKLEAHLLVHAQLKEITMSVTQVEH</sequence>
<gene>
    <name evidence="11" type="primary">LOC107420016</name>
</gene>
<protein>
    <submittedName>
        <fullName evidence="11">Uncharacterized protein LOC107420016 isoform X1</fullName>
    </submittedName>
</protein>
<evidence type="ECO:0000256" key="7">
    <source>
        <dbReference type="ARBA" id="ARBA00023054"/>
    </source>
</evidence>
<evidence type="ECO:0000313" key="11">
    <source>
        <dbReference type="RefSeq" id="XP_060673400.1"/>
    </source>
</evidence>
<accession>A0A6P6FQH0</accession>
<dbReference type="Proteomes" id="UP001652623">
    <property type="component" value="Chromosome 5"/>
</dbReference>
<evidence type="ECO:0000256" key="5">
    <source>
        <dbReference type="ARBA" id="ARBA00022824"/>
    </source>
</evidence>
<dbReference type="AlphaFoldDB" id="A0A6P6FQH0"/>
<keyword evidence="6" id="KW-1133">Transmembrane helix</keyword>
<evidence type="ECO:0000256" key="2">
    <source>
        <dbReference type="ARBA" id="ARBA00004389"/>
    </source>
</evidence>
<evidence type="ECO:0000256" key="1">
    <source>
        <dbReference type="ARBA" id="ARBA00004162"/>
    </source>
</evidence>
<dbReference type="InterPro" id="IPR055282">
    <property type="entry name" value="PPI1-4"/>
</dbReference>
<evidence type="ECO:0000256" key="9">
    <source>
        <dbReference type="ARBA" id="ARBA00038080"/>
    </source>
</evidence>
<evidence type="ECO:0000256" key="4">
    <source>
        <dbReference type="ARBA" id="ARBA00022692"/>
    </source>
</evidence>
<keyword evidence="8" id="KW-0472">Membrane</keyword>
<evidence type="ECO:0000256" key="3">
    <source>
        <dbReference type="ARBA" id="ARBA00022475"/>
    </source>
</evidence>
<dbReference type="RefSeq" id="XP_060673400.1">
    <property type="nucleotide sequence ID" value="XM_060817417.1"/>
</dbReference>
<keyword evidence="3" id="KW-1003">Cell membrane</keyword>
<organism evidence="10 11">
    <name type="scientific">Ziziphus jujuba</name>
    <name type="common">Chinese jujube</name>
    <name type="synonym">Ziziphus sativa</name>
    <dbReference type="NCBI Taxonomy" id="326968"/>
    <lineage>
        <taxon>Eukaryota</taxon>
        <taxon>Viridiplantae</taxon>
        <taxon>Streptophyta</taxon>
        <taxon>Embryophyta</taxon>
        <taxon>Tracheophyta</taxon>
        <taxon>Spermatophyta</taxon>
        <taxon>Magnoliopsida</taxon>
        <taxon>eudicotyledons</taxon>
        <taxon>Gunneridae</taxon>
        <taxon>Pentapetalae</taxon>
        <taxon>rosids</taxon>
        <taxon>fabids</taxon>
        <taxon>Rosales</taxon>
        <taxon>Rhamnaceae</taxon>
        <taxon>Paliureae</taxon>
        <taxon>Ziziphus</taxon>
    </lineage>
</organism>
<keyword evidence="4" id="KW-0812">Transmembrane</keyword>
<evidence type="ECO:0000256" key="8">
    <source>
        <dbReference type="ARBA" id="ARBA00023136"/>
    </source>
</evidence>
<evidence type="ECO:0000313" key="10">
    <source>
        <dbReference type="Proteomes" id="UP001652623"/>
    </source>
</evidence>
<evidence type="ECO:0000256" key="6">
    <source>
        <dbReference type="ARBA" id="ARBA00022989"/>
    </source>
</evidence>
<dbReference type="PANTHER" id="PTHR32219:SF16">
    <property type="entry name" value="CORE-2_I-BRANCHING BETA-1,6-N-ACETYLGLUCOSAMINYLTRANSFERASE FAMILY PROTEIN"/>
    <property type="match status" value="1"/>
</dbReference>
<dbReference type="GeneID" id="107420016"/>
<dbReference type="GO" id="GO:0005789">
    <property type="term" value="C:endoplasmic reticulum membrane"/>
    <property type="evidence" value="ECO:0007669"/>
    <property type="project" value="UniProtKB-SubCell"/>
</dbReference>
<keyword evidence="10" id="KW-1185">Reference proteome</keyword>
<name>A0A6P6FQH0_ZIZJJ</name>